<evidence type="ECO:0000256" key="1">
    <source>
        <dbReference type="SAM" id="MobiDB-lite"/>
    </source>
</evidence>
<organism evidence="2 3">
    <name type="scientific">Ditylenchus dipsaci</name>
    <dbReference type="NCBI Taxonomy" id="166011"/>
    <lineage>
        <taxon>Eukaryota</taxon>
        <taxon>Metazoa</taxon>
        <taxon>Ecdysozoa</taxon>
        <taxon>Nematoda</taxon>
        <taxon>Chromadorea</taxon>
        <taxon>Rhabditida</taxon>
        <taxon>Tylenchina</taxon>
        <taxon>Tylenchomorpha</taxon>
        <taxon>Sphaerularioidea</taxon>
        <taxon>Anguinidae</taxon>
        <taxon>Anguininae</taxon>
        <taxon>Ditylenchus</taxon>
    </lineage>
</organism>
<sequence length="99" mass="11445">MREWAQSITHQLYGMVSSWQAVVVPCPLPTPPAMPFEFDEKKARRRRHLTNTFVDQSEHRRRQTGREKQGKEKLCPFTSLCLPSSWIAVLENSSFGSLI</sequence>
<reference evidence="3" key="1">
    <citation type="submission" date="2022-11" db="UniProtKB">
        <authorList>
            <consortium name="WormBaseParasite"/>
        </authorList>
    </citation>
    <scope>IDENTIFICATION</scope>
</reference>
<proteinExistence type="predicted"/>
<name>A0A915DUM8_9BILA</name>
<keyword evidence="2" id="KW-1185">Reference proteome</keyword>
<evidence type="ECO:0000313" key="2">
    <source>
        <dbReference type="Proteomes" id="UP000887574"/>
    </source>
</evidence>
<dbReference type="WBParaSite" id="jg22988">
    <property type="protein sequence ID" value="jg22988"/>
    <property type="gene ID" value="jg22988"/>
</dbReference>
<feature type="region of interest" description="Disordered" evidence="1">
    <location>
        <begin position="50"/>
        <end position="71"/>
    </location>
</feature>
<dbReference type="AlphaFoldDB" id="A0A915DUM8"/>
<evidence type="ECO:0000313" key="3">
    <source>
        <dbReference type="WBParaSite" id="jg22988"/>
    </source>
</evidence>
<accession>A0A915DUM8</accession>
<protein>
    <submittedName>
        <fullName evidence="3">Uncharacterized protein</fullName>
    </submittedName>
</protein>
<dbReference type="Proteomes" id="UP000887574">
    <property type="component" value="Unplaced"/>
</dbReference>